<dbReference type="FunFam" id="1.20.1740.10:FF:000003">
    <property type="entry name" value="Y+L amino acid transporter 1 isoform X1"/>
    <property type="match status" value="1"/>
</dbReference>
<evidence type="ECO:0000313" key="11">
    <source>
        <dbReference type="Proteomes" id="UP000007110"/>
    </source>
</evidence>
<dbReference type="OrthoDB" id="10062876at2759"/>
<sequence length="450" mass="48701">MEEAIQSTSEGTHQRNIEIVVEQENDGDESTVKLQRTLTVFDGIMINVGIMIGTGIFISPKGVVAGVESVGATLCVWVAAGVITLLGALCYAELGTTIPASGGTYTYIQVIFGDFAGFINFWADTVIVSPSSNAVVALMFSIYCLEPFYPDPDCPPPKVAIKLFAVLSISFAMFVNCWSVKLTTLLQNTLSICKLIPLCILIISGIVKMGMGSTANFKQPFASTDISGMGTALYSCLFAYDGWQSLNVVTEELKNPSRNLPAALVISISMVAFVYTLINVAYFTALSPSELVNSDAVAFTYAQQVLGKYAVIIPVTVVLSTFGCLNGSILSSSREFFVGARIGHLPHFLATIGIRHKTPLPCIILNSIITIIWCFVDNVFTIINFFGFVQWFFFGAAVIGMVYLRFKEPNRPRPFKVIVVMAGGINRSNSGDSLGEPPSPSSYDYDINRG</sequence>
<dbReference type="AlphaFoldDB" id="A0A7M7N8I8"/>
<feature type="transmembrane region" description="Helical" evidence="9">
    <location>
        <begin position="231"/>
        <end position="250"/>
    </location>
</feature>
<keyword evidence="5 9" id="KW-0812">Transmembrane</keyword>
<feature type="transmembrane region" description="Helical" evidence="9">
    <location>
        <begin position="38"/>
        <end position="58"/>
    </location>
</feature>
<feature type="transmembrane region" description="Helical" evidence="9">
    <location>
        <begin position="70"/>
        <end position="92"/>
    </location>
</feature>
<evidence type="ECO:0000256" key="8">
    <source>
        <dbReference type="SAM" id="MobiDB-lite"/>
    </source>
</evidence>
<organism evidence="10 11">
    <name type="scientific">Strongylocentrotus purpuratus</name>
    <name type="common">Purple sea urchin</name>
    <dbReference type="NCBI Taxonomy" id="7668"/>
    <lineage>
        <taxon>Eukaryota</taxon>
        <taxon>Metazoa</taxon>
        <taxon>Echinodermata</taxon>
        <taxon>Eleutherozoa</taxon>
        <taxon>Echinozoa</taxon>
        <taxon>Echinoidea</taxon>
        <taxon>Euechinoidea</taxon>
        <taxon>Echinacea</taxon>
        <taxon>Camarodonta</taxon>
        <taxon>Echinidea</taxon>
        <taxon>Strongylocentrotidae</taxon>
        <taxon>Strongylocentrotus</taxon>
    </lineage>
</organism>
<dbReference type="PANTHER" id="PTHR11785:SF528">
    <property type="entry name" value="AMINO ACID TRANSPORTER PROTEIN JHI-21"/>
    <property type="match status" value="1"/>
</dbReference>
<evidence type="ECO:0000256" key="4">
    <source>
        <dbReference type="ARBA" id="ARBA00022475"/>
    </source>
</evidence>
<evidence type="ECO:0000256" key="6">
    <source>
        <dbReference type="ARBA" id="ARBA00022989"/>
    </source>
</evidence>
<dbReference type="OMA" id="DGIMINV"/>
<keyword evidence="4" id="KW-1003">Cell membrane</keyword>
<name>A0A7M7N8I8_STRPU</name>
<dbReference type="InterPro" id="IPR050598">
    <property type="entry name" value="AminoAcid_Transporter"/>
</dbReference>
<keyword evidence="3" id="KW-0813">Transport</keyword>
<feature type="transmembrane region" description="Helical" evidence="9">
    <location>
        <begin position="104"/>
        <end position="123"/>
    </location>
</feature>
<comment type="subcellular location">
    <subcellularLocation>
        <location evidence="1">Cell membrane</location>
        <topology evidence="1">Multi-pass membrane protein</topology>
    </subcellularLocation>
</comment>
<evidence type="ECO:0000256" key="1">
    <source>
        <dbReference type="ARBA" id="ARBA00004651"/>
    </source>
</evidence>
<evidence type="ECO:0000313" key="10">
    <source>
        <dbReference type="EnsemblMetazoa" id="XP_030832003"/>
    </source>
</evidence>
<reference evidence="11" key="1">
    <citation type="submission" date="2015-02" db="EMBL/GenBank/DDBJ databases">
        <title>Genome sequencing for Strongylocentrotus purpuratus.</title>
        <authorList>
            <person name="Murali S."/>
            <person name="Liu Y."/>
            <person name="Vee V."/>
            <person name="English A."/>
            <person name="Wang M."/>
            <person name="Skinner E."/>
            <person name="Han Y."/>
            <person name="Muzny D.M."/>
            <person name="Worley K.C."/>
            <person name="Gibbs R.A."/>
        </authorList>
    </citation>
    <scope>NUCLEOTIDE SEQUENCE</scope>
</reference>
<reference evidence="10" key="2">
    <citation type="submission" date="2021-01" db="UniProtKB">
        <authorList>
            <consortium name="EnsemblMetazoa"/>
        </authorList>
    </citation>
    <scope>IDENTIFICATION</scope>
</reference>
<feature type="transmembrane region" description="Helical" evidence="9">
    <location>
        <begin position="262"/>
        <end position="285"/>
    </location>
</feature>
<dbReference type="GO" id="GO:0003333">
    <property type="term" value="P:amino acid transmembrane transport"/>
    <property type="evidence" value="ECO:0000318"/>
    <property type="project" value="GO_Central"/>
</dbReference>
<feature type="region of interest" description="Disordered" evidence="8">
    <location>
        <begin position="430"/>
        <end position="450"/>
    </location>
</feature>
<dbReference type="Proteomes" id="UP000007110">
    <property type="component" value="Unassembled WGS sequence"/>
</dbReference>
<evidence type="ECO:0000256" key="9">
    <source>
        <dbReference type="SAM" id="Phobius"/>
    </source>
</evidence>
<keyword evidence="6 9" id="KW-1133">Transmembrane helix</keyword>
<comment type="similarity">
    <text evidence="2">Belongs to the amino acid-polyamine-organocation (APC) superfamily. L-type amino acid transporter (LAT) (TC 2.A.3.8) family.</text>
</comment>
<dbReference type="PIRSF" id="PIRSF006060">
    <property type="entry name" value="AA_transporter"/>
    <property type="match status" value="1"/>
</dbReference>
<dbReference type="Gene3D" id="1.20.1740.10">
    <property type="entry name" value="Amino acid/polyamine transporter I"/>
    <property type="match status" value="1"/>
</dbReference>
<evidence type="ECO:0000256" key="3">
    <source>
        <dbReference type="ARBA" id="ARBA00022448"/>
    </source>
</evidence>
<dbReference type="PANTHER" id="PTHR11785">
    <property type="entry name" value="AMINO ACID TRANSPORTER"/>
    <property type="match status" value="1"/>
</dbReference>
<evidence type="ECO:0000256" key="7">
    <source>
        <dbReference type="ARBA" id="ARBA00023136"/>
    </source>
</evidence>
<keyword evidence="7 9" id="KW-0472">Membrane</keyword>
<evidence type="ECO:0000256" key="5">
    <source>
        <dbReference type="ARBA" id="ARBA00022692"/>
    </source>
</evidence>
<evidence type="ECO:0000256" key="2">
    <source>
        <dbReference type="ARBA" id="ARBA00007040"/>
    </source>
</evidence>
<feature type="transmembrane region" description="Helical" evidence="9">
    <location>
        <begin position="363"/>
        <end position="383"/>
    </location>
</feature>
<dbReference type="RefSeq" id="XP_030832003.1">
    <property type="nucleotide sequence ID" value="XM_030976143.1"/>
</dbReference>
<dbReference type="GeneID" id="592797"/>
<dbReference type="Pfam" id="PF13520">
    <property type="entry name" value="AA_permease_2"/>
    <property type="match status" value="1"/>
</dbReference>
<evidence type="ECO:0008006" key="12">
    <source>
        <dbReference type="Google" id="ProtNLM"/>
    </source>
</evidence>
<feature type="transmembrane region" description="Helical" evidence="9">
    <location>
        <begin position="192"/>
        <end position="211"/>
    </location>
</feature>
<dbReference type="GO" id="GO:0015179">
    <property type="term" value="F:L-amino acid transmembrane transporter activity"/>
    <property type="evidence" value="ECO:0000318"/>
    <property type="project" value="GO_Central"/>
</dbReference>
<proteinExistence type="inferred from homology"/>
<dbReference type="EnsemblMetazoa" id="XM_030976143">
    <property type="protein sequence ID" value="XP_030832003"/>
    <property type="gene ID" value="LOC592797"/>
</dbReference>
<dbReference type="KEGG" id="spu:592797"/>
<feature type="transmembrane region" description="Helical" evidence="9">
    <location>
        <begin position="305"/>
        <end position="325"/>
    </location>
</feature>
<dbReference type="InParanoid" id="A0A7M7N8I8"/>
<dbReference type="GO" id="GO:0005886">
    <property type="term" value="C:plasma membrane"/>
    <property type="evidence" value="ECO:0007669"/>
    <property type="project" value="UniProtKB-SubCell"/>
</dbReference>
<dbReference type="InterPro" id="IPR002293">
    <property type="entry name" value="AA/rel_permease1"/>
</dbReference>
<protein>
    <recommendedName>
        <fullName evidence="12">Y+L amino acid transporter 2</fullName>
    </recommendedName>
</protein>
<feature type="transmembrane region" description="Helical" evidence="9">
    <location>
        <begin position="389"/>
        <end position="406"/>
    </location>
</feature>
<feature type="transmembrane region" description="Helical" evidence="9">
    <location>
        <begin position="159"/>
        <end position="180"/>
    </location>
</feature>
<keyword evidence="11" id="KW-1185">Reference proteome</keyword>
<accession>A0A7M7N8I8</accession>